<dbReference type="SMART" id="SM00822">
    <property type="entry name" value="PKS_KR"/>
    <property type="match status" value="1"/>
</dbReference>
<feature type="domain" description="Ketoreductase" evidence="4">
    <location>
        <begin position="9"/>
        <end position="178"/>
    </location>
</feature>
<dbReference type="Proteomes" id="UP001069090">
    <property type="component" value="Unassembled WGS sequence"/>
</dbReference>
<dbReference type="InterPro" id="IPR057326">
    <property type="entry name" value="KR_dom"/>
</dbReference>
<dbReference type="FunFam" id="3.40.50.720:FF:000084">
    <property type="entry name" value="Short-chain dehydrogenase reductase"/>
    <property type="match status" value="1"/>
</dbReference>
<evidence type="ECO:0000313" key="5">
    <source>
        <dbReference type="EMBL" id="MCZ0864048.1"/>
    </source>
</evidence>
<dbReference type="PANTHER" id="PTHR24321">
    <property type="entry name" value="DEHYDROGENASES, SHORT CHAIN"/>
    <property type="match status" value="1"/>
</dbReference>
<organism evidence="5 6">
    <name type="scientific">Dasania phycosphaerae</name>
    <dbReference type="NCBI Taxonomy" id="2950436"/>
    <lineage>
        <taxon>Bacteria</taxon>
        <taxon>Pseudomonadati</taxon>
        <taxon>Pseudomonadota</taxon>
        <taxon>Gammaproteobacteria</taxon>
        <taxon>Cellvibrionales</taxon>
        <taxon>Spongiibacteraceae</taxon>
        <taxon>Dasania</taxon>
    </lineage>
</organism>
<gene>
    <name evidence="5" type="ORF">O0V09_02480</name>
</gene>
<name>A0A9J6RIG1_9GAMM</name>
<dbReference type="PRINTS" id="PR00081">
    <property type="entry name" value="GDHRDH"/>
</dbReference>
<dbReference type="InterPro" id="IPR036291">
    <property type="entry name" value="NAD(P)-bd_dom_sf"/>
</dbReference>
<dbReference type="SUPFAM" id="SSF51735">
    <property type="entry name" value="NAD(P)-binding Rossmann-fold domains"/>
    <property type="match status" value="1"/>
</dbReference>
<dbReference type="GO" id="GO:0016491">
    <property type="term" value="F:oxidoreductase activity"/>
    <property type="evidence" value="ECO:0007669"/>
    <property type="project" value="UniProtKB-KW"/>
</dbReference>
<dbReference type="Pfam" id="PF13561">
    <property type="entry name" value="adh_short_C2"/>
    <property type="match status" value="1"/>
</dbReference>
<comment type="caution">
    <text evidence="5">The sequence shown here is derived from an EMBL/GenBank/DDBJ whole genome shotgun (WGS) entry which is preliminary data.</text>
</comment>
<comment type="similarity">
    <text evidence="1">Belongs to the short-chain dehydrogenases/reductases (SDR) family.</text>
</comment>
<evidence type="ECO:0000256" key="3">
    <source>
        <dbReference type="ARBA" id="ARBA00023027"/>
    </source>
</evidence>
<dbReference type="Gene3D" id="3.40.50.720">
    <property type="entry name" value="NAD(P)-binding Rossmann-like Domain"/>
    <property type="match status" value="1"/>
</dbReference>
<reference evidence="5 6" key="1">
    <citation type="submission" date="2022-12" db="EMBL/GenBank/DDBJ databases">
        <title>Dasania phycosphaerae sp. nov., isolated from particulate material of the south coast of Korea.</title>
        <authorList>
            <person name="Jiang Y."/>
        </authorList>
    </citation>
    <scope>NUCLEOTIDE SEQUENCE [LARGE SCALE GENOMIC DNA]</scope>
    <source>
        <strain evidence="5 6">GY-19</strain>
    </source>
</reference>
<keyword evidence="2" id="KW-0560">Oxidoreductase</keyword>
<dbReference type="RefSeq" id="WP_258330206.1">
    <property type="nucleotide sequence ID" value="NZ_JAPTGG010000002.1"/>
</dbReference>
<dbReference type="AlphaFoldDB" id="A0A9J6RIG1"/>
<evidence type="ECO:0000256" key="2">
    <source>
        <dbReference type="ARBA" id="ARBA00023002"/>
    </source>
</evidence>
<dbReference type="CDD" id="cd05233">
    <property type="entry name" value="SDR_c"/>
    <property type="match status" value="1"/>
</dbReference>
<evidence type="ECO:0000256" key="1">
    <source>
        <dbReference type="ARBA" id="ARBA00006484"/>
    </source>
</evidence>
<evidence type="ECO:0000313" key="6">
    <source>
        <dbReference type="Proteomes" id="UP001069090"/>
    </source>
</evidence>
<dbReference type="PROSITE" id="PS00061">
    <property type="entry name" value="ADH_SHORT"/>
    <property type="match status" value="1"/>
</dbReference>
<dbReference type="NCBIfam" id="NF005559">
    <property type="entry name" value="PRK07231.1"/>
    <property type="match status" value="1"/>
</dbReference>
<accession>A0A9J6RIG1</accession>
<proteinExistence type="inferred from homology"/>
<dbReference type="InterPro" id="IPR020904">
    <property type="entry name" value="Sc_DH/Rdtase_CS"/>
</dbReference>
<dbReference type="PRINTS" id="PR00080">
    <property type="entry name" value="SDRFAMILY"/>
</dbReference>
<evidence type="ECO:0000259" key="4">
    <source>
        <dbReference type="SMART" id="SM00822"/>
    </source>
</evidence>
<dbReference type="EMBL" id="JAPTGG010000002">
    <property type="protein sequence ID" value="MCZ0864048.1"/>
    <property type="molecule type" value="Genomic_DNA"/>
</dbReference>
<protein>
    <submittedName>
        <fullName evidence="5">SDR family NAD(P)-dependent oxidoreductase</fullName>
    </submittedName>
</protein>
<dbReference type="InterPro" id="IPR002347">
    <property type="entry name" value="SDR_fam"/>
</dbReference>
<keyword evidence="3" id="KW-0520">NAD</keyword>
<keyword evidence="6" id="KW-1185">Reference proteome</keyword>
<sequence length="265" mass="27557">MNTQRLAGKVAIITGGGTGIGAAITQRFTQAGAKVLITGRRLQPLQEIAQQTGCEIMTCDVSLMDDCQAAVDKALALFGGLDILVSNAGVLYGGDSTEQDLAQWQQTFDINVTGVMQMARAAIPAMQQRPASAIVNIASVAALSSGQGMCSYVSSKTAVIGLTRSLAVDCGAYNIRANTLCPGWVKTPMSNEEMAELARLKNISVEAATHETLRHLPLQRMAEPAEIAACAEFLASDDASFITGTTLIADGGGSAVDVGTLSFNA</sequence>
<dbReference type="PANTHER" id="PTHR24321:SF8">
    <property type="entry name" value="ESTRADIOL 17-BETA-DEHYDROGENASE 8-RELATED"/>
    <property type="match status" value="1"/>
</dbReference>